<evidence type="ECO:0000313" key="4">
    <source>
        <dbReference type="Proteomes" id="UP000321222"/>
    </source>
</evidence>
<keyword evidence="4" id="KW-1185">Reference proteome</keyword>
<keyword evidence="1" id="KW-0732">Signal</keyword>
<gene>
    <name evidence="3" type="ORF">FUA48_04085</name>
</gene>
<dbReference type="InterPro" id="IPR021255">
    <property type="entry name" value="DUF2807"/>
</dbReference>
<dbReference type="Gene3D" id="2.160.20.120">
    <property type="match status" value="1"/>
</dbReference>
<evidence type="ECO:0000256" key="1">
    <source>
        <dbReference type="SAM" id="SignalP"/>
    </source>
</evidence>
<proteinExistence type="predicted"/>
<name>A0A5B9FVG5_9FLAO</name>
<accession>A0A5B9FVG5</accession>
<dbReference type="Proteomes" id="UP000321222">
    <property type="component" value="Chromosome"/>
</dbReference>
<reference evidence="3 4" key="1">
    <citation type="submission" date="2019-08" db="EMBL/GenBank/DDBJ databases">
        <title>Flavobacterium alkalisoli sp. nov., isolated from rhizosphere soil of Suaeda salsa.</title>
        <authorList>
            <person name="Sun J.-Q."/>
            <person name="Xu L."/>
        </authorList>
    </citation>
    <scope>NUCLEOTIDE SEQUENCE [LARGE SCALE GENOMIC DNA]</scope>
    <source>
        <strain evidence="3 4">XS-5</strain>
    </source>
</reference>
<feature type="chain" id="PRO_5022919568" evidence="1">
    <location>
        <begin position="18"/>
        <end position="220"/>
    </location>
</feature>
<feature type="signal peptide" evidence="1">
    <location>
        <begin position="1"/>
        <end position="17"/>
    </location>
</feature>
<evidence type="ECO:0000313" key="3">
    <source>
        <dbReference type="EMBL" id="QEE48782.1"/>
    </source>
</evidence>
<evidence type="ECO:0000259" key="2">
    <source>
        <dbReference type="Pfam" id="PF10988"/>
    </source>
</evidence>
<protein>
    <submittedName>
        <fullName evidence="3">DUF2807 domain-containing protein</fullName>
    </submittedName>
</protein>
<sequence>MKKFIVALLLVSGSIFAQETRNLGDFSTVKVFDQIHVLMVQSDENKILISGHDSKDVEVVNKNGEVKIRMKFSKLLQGDDISVTLYYKNVDQIEASEGAYVSSQDTFKSVAFELNVKEGAEVKLNLDVQKLKSKIKSGGIVTITGTADNHDVSISYGGILNSKDLTTKQTTIGIKAGGEADVYATDFVDAETTAGGDIDVFGSPKQVNQKNTAGGDINIM</sequence>
<organism evidence="3 4">
    <name type="scientific">Flavobacterium alkalisoli</name>
    <dbReference type="NCBI Taxonomy" id="2602769"/>
    <lineage>
        <taxon>Bacteria</taxon>
        <taxon>Pseudomonadati</taxon>
        <taxon>Bacteroidota</taxon>
        <taxon>Flavobacteriia</taxon>
        <taxon>Flavobacteriales</taxon>
        <taxon>Flavobacteriaceae</taxon>
        <taxon>Flavobacterium</taxon>
    </lineage>
</organism>
<dbReference type="AlphaFoldDB" id="A0A5B9FVG5"/>
<dbReference type="OrthoDB" id="704821at2"/>
<dbReference type="RefSeq" id="WP_147582363.1">
    <property type="nucleotide sequence ID" value="NZ_CP042831.1"/>
</dbReference>
<dbReference type="EMBL" id="CP042831">
    <property type="protein sequence ID" value="QEE48782.1"/>
    <property type="molecule type" value="Genomic_DNA"/>
</dbReference>
<dbReference type="KEGG" id="fak:FUA48_04085"/>
<dbReference type="Pfam" id="PF10988">
    <property type="entry name" value="DUF2807"/>
    <property type="match status" value="1"/>
</dbReference>
<feature type="domain" description="Putative auto-transporter adhesin head GIN" evidence="2">
    <location>
        <begin position="25"/>
        <end position="204"/>
    </location>
</feature>